<dbReference type="RefSeq" id="WP_117536908.1">
    <property type="nucleotide sequence ID" value="NZ_JACOOY010000014.1"/>
</dbReference>
<keyword evidence="2" id="KW-0813">Transport</keyword>
<feature type="chain" id="PRO_5045714724" evidence="4">
    <location>
        <begin position="21"/>
        <end position="344"/>
    </location>
</feature>
<organism evidence="5 6">
    <name type="scientific">Dorea hominis</name>
    <dbReference type="NCBI Taxonomy" id="2763040"/>
    <lineage>
        <taxon>Bacteria</taxon>
        <taxon>Bacillati</taxon>
        <taxon>Bacillota</taxon>
        <taxon>Clostridia</taxon>
        <taxon>Lachnospirales</taxon>
        <taxon>Lachnospiraceae</taxon>
        <taxon>Dorea</taxon>
    </lineage>
</organism>
<comment type="similarity">
    <text evidence="1">Belongs to the bacterial solute-binding protein 7 family.</text>
</comment>
<dbReference type="Gene3D" id="3.40.190.170">
    <property type="entry name" value="Bacterial extracellular solute-binding protein, family 7"/>
    <property type="match status" value="1"/>
</dbReference>
<dbReference type="EMBL" id="JACOOY010000014">
    <property type="protein sequence ID" value="MBC5665774.1"/>
    <property type="molecule type" value="Genomic_DNA"/>
</dbReference>
<feature type="signal peptide" evidence="4">
    <location>
        <begin position="1"/>
        <end position="20"/>
    </location>
</feature>
<evidence type="ECO:0000313" key="6">
    <source>
        <dbReference type="Proteomes" id="UP000647235"/>
    </source>
</evidence>
<dbReference type="InterPro" id="IPR038404">
    <property type="entry name" value="TRAP_DctP_sf"/>
</dbReference>
<dbReference type="Pfam" id="PF03480">
    <property type="entry name" value="DctP"/>
    <property type="match status" value="1"/>
</dbReference>
<evidence type="ECO:0000256" key="4">
    <source>
        <dbReference type="SAM" id="SignalP"/>
    </source>
</evidence>
<dbReference type="PANTHER" id="PTHR33376:SF7">
    <property type="entry name" value="C4-DICARBOXYLATE-BINDING PROTEIN DCTB"/>
    <property type="match status" value="1"/>
</dbReference>
<evidence type="ECO:0000313" key="5">
    <source>
        <dbReference type="EMBL" id="MBC5665774.1"/>
    </source>
</evidence>
<keyword evidence="3 4" id="KW-0732">Signal</keyword>
<dbReference type="InterPro" id="IPR018389">
    <property type="entry name" value="DctP_fam"/>
</dbReference>
<proteinExistence type="inferred from homology"/>
<name>A0ABR7EWR4_9FIRM</name>
<evidence type="ECO:0000256" key="3">
    <source>
        <dbReference type="ARBA" id="ARBA00022729"/>
    </source>
</evidence>
<sequence length="344" mass="38368">MRKRVLSAIFACVFAVGLLAGCANSGQNASGETKSGKRIWKFAHTRAEGTDNDKLANEFADKLTSQMDNLQINIYPNNQLGDYTVVQECAGMGEIQLMLGSMSPSVNSTLSVQIAPYLATSWDEAMALYNSNDGMVYQYVSGQLKKENIKLLAVIPKYFGAIMTTKPAKNIETPGAKKGLKIRVPQQKAFEEFGTAIGFSTTPLPTSDTFTALQTGVVDGVSGGGAEQYWNDYGELCKYLYCTKTHMECHWIYMSMDTWKTLSAEEKQIVQKSAKEIEDEAFKLAKSNEKKYIKLFKEKGVEVYEPGNKVIDDYRDYVRKKVWPKIGSEYGSVWGKLSKKIQNQ</sequence>
<evidence type="ECO:0000256" key="1">
    <source>
        <dbReference type="ARBA" id="ARBA00009023"/>
    </source>
</evidence>
<gene>
    <name evidence="5" type="primary">dctP</name>
    <name evidence="5" type="ORF">H8S07_10945</name>
</gene>
<dbReference type="PROSITE" id="PS51257">
    <property type="entry name" value="PROKAR_LIPOPROTEIN"/>
    <property type="match status" value="1"/>
</dbReference>
<dbReference type="Proteomes" id="UP000647235">
    <property type="component" value="Unassembled WGS sequence"/>
</dbReference>
<dbReference type="NCBIfam" id="NF037995">
    <property type="entry name" value="TRAP_S1"/>
    <property type="match status" value="1"/>
</dbReference>
<dbReference type="PANTHER" id="PTHR33376">
    <property type="match status" value="1"/>
</dbReference>
<accession>A0ABR7EWR4</accession>
<protein>
    <submittedName>
        <fullName evidence="5">TRAP transporter substrate-binding protein DctP</fullName>
    </submittedName>
</protein>
<keyword evidence="6" id="KW-1185">Reference proteome</keyword>
<comment type="caution">
    <text evidence="5">The sequence shown here is derived from an EMBL/GenBank/DDBJ whole genome shotgun (WGS) entry which is preliminary data.</text>
</comment>
<reference evidence="5 6" key="1">
    <citation type="submission" date="2020-08" db="EMBL/GenBank/DDBJ databases">
        <title>Genome public.</title>
        <authorList>
            <person name="Liu C."/>
            <person name="Sun Q."/>
        </authorList>
    </citation>
    <scope>NUCLEOTIDE SEQUENCE [LARGE SCALE GENOMIC DNA]</scope>
    <source>
        <strain evidence="5 6">NSJ-36</strain>
    </source>
</reference>
<evidence type="ECO:0000256" key="2">
    <source>
        <dbReference type="ARBA" id="ARBA00022448"/>
    </source>
</evidence>